<dbReference type="EMBL" id="JBFMIA010000022">
    <property type="protein sequence ID" value="MEW9503088.1"/>
    <property type="molecule type" value="Genomic_DNA"/>
</dbReference>
<keyword evidence="3" id="KW-1185">Reference proteome</keyword>
<organism evidence="2 3">
    <name type="scientific">Jeotgalibacillus marinus</name>
    <dbReference type="NCBI Taxonomy" id="86667"/>
    <lineage>
        <taxon>Bacteria</taxon>
        <taxon>Bacillati</taxon>
        <taxon>Bacillota</taxon>
        <taxon>Bacilli</taxon>
        <taxon>Bacillales</taxon>
        <taxon>Caryophanaceae</taxon>
        <taxon>Jeotgalibacillus</taxon>
    </lineage>
</organism>
<protein>
    <submittedName>
        <fullName evidence="2">DUF4097 family beta strand repeat-containing protein</fullName>
    </submittedName>
</protein>
<accession>A0ABV3Q6W4</accession>
<dbReference type="RefSeq" id="WP_367780577.1">
    <property type="nucleotide sequence ID" value="NZ_JBFMIA010000022.1"/>
</dbReference>
<reference evidence="2 3" key="1">
    <citation type="journal article" date="1979" name="Int. J. Syst. Evol. Microbiol.">
        <title>Bacillus globisporus subsp. marinus subsp. nov.</title>
        <authorList>
            <person name="Liu H."/>
        </authorList>
    </citation>
    <scope>NUCLEOTIDE SEQUENCE [LARGE SCALE GENOMIC DNA]</scope>
    <source>
        <strain evidence="2 3">DSM 1297</strain>
    </source>
</reference>
<dbReference type="InterPro" id="IPR025164">
    <property type="entry name" value="Toastrack_DUF4097"/>
</dbReference>
<sequence>MKKLVFGLLVLLFVGVIGSVILTKGDGGSPFKTVPLHEKQIIDNKEIRNLDIHFSSSDVQVLPSEDDNIILEVKGKVTERQKDKFKLDVEENGENLEVKFERLNLYFQMGVWIVDPTVMVYLPEKVYDTVNVHTSSGDIDTKGLNARQIALSVSSGVITAEDMEAEHSLLQTSSRDIYVTNVIGDITASTSTGDIMIQNDEASGNIMADVSTGDVTVEYGESPTSLLVNYQSSVGLGNVELDGVNYEEKSNSKMIGMIGSGEYELNVDIVSGNFTLR</sequence>
<name>A0ABV3Q6W4_9BACL</name>
<dbReference type="Pfam" id="PF13349">
    <property type="entry name" value="DUF4097"/>
    <property type="match status" value="1"/>
</dbReference>
<feature type="domain" description="DUF4097" evidence="1">
    <location>
        <begin position="47"/>
        <end position="182"/>
    </location>
</feature>
<evidence type="ECO:0000313" key="3">
    <source>
        <dbReference type="Proteomes" id="UP001556040"/>
    </source>
</evidence>
<comment type="caution">
    <text evidence="2">The sequence shown here is derived from an EMBL/GenBank/DDBJ whole genome shotgun (WGS) entry which is preliminary data.</text>
</comment>
<evidence type="ECO:0000313" key="2">
    <source>
        <dbReference type="EMBL" id="MEW9503088.1"/>
    </source>
</evidence>
<gene>
    <name evidence="2" type="ORF">AB1471_14985</name>
</gene>
<proteinExistence type="predicted"/>
<evidence type="ECO:0000259" key="1">
    <source>
        <dbReference type="Pfam" id="PF13349"/>
    </source>
</evidence>
<dbReference type="Proteomes" id="UP001556040">
    <property type="component" value="Unassembled WGS sequence"/>
</dbReference>